<evidence type="ECO:0000259" key="2">
    <source>
        <dbReference type="Pfam" id="PF00149"/>
    </source>
</evidence>
<dbReference type="OMA" id="CLYGHQL"/>
<dbReference type="KEGG" id="tcr:506489.50"/>
<dbReference type="PaxDb" id="353153-Q4CSL7"/>
<accession>Q4CSL7</accession>
<keyword evidence="1" id="KW-1133">Transmembrane helix</keyword>
<name>Q4CSL7_TRYCC</name>
<dbReference type="SUPFAM" id="SSF56300">
    <property type="entry name" value="Metallo-dependent phosphatases"/>
    <property type="match status" value="1"/>
</dbReference>
<dbReference type="PANTHER" id="PTHR42850:SF4">
    <property type="entry name" value="ZINC-DEPENDENT ENDOPOLYPHOSPHATASE"/>
    <property type="match status" value="1"/>
</dbReference>
<reference evidence="3 4" key="1">
    <citation type="journal article" date="2005" name="Science">
        <title>The genome sequence of Trypanosoma cruzi, etiologic agent of Chagas disease.</title>
        <authorList>
            <person name="El-Sayed N.M."/>
            <person name="Myler P.J."/>
            <person name="Bartholomeu D.C."/>
            <person name="Nilsson D."/>
            <person name="Aggarwal G."/>
            <person name="Tran A.N."/>
            <person name="Ghedin E."/>
            <person name="Worthey E.A."/>
            <person name="Delcher A.L."/>
            <person name="Blandin G."/>
            <person name="Westenberger S.J."/>
            <person name="Caler E."/>
            <person name="Cerqueira G.C."/>
            <person name="Branche C."/>
            <person name="Haas B."/>
            <person name="Anupama A."/>
            <person name="Arner E."/>
            <person name="Aslund L."/>
            <person name="Attipoe P."/>
            <person name="Bontempi E."/>
            <person name="Bringaud F."/>
            <person name="Burton P."/>
            <person name="Cadag E."/>
            <person name="Campbell D.A."/>
            <person name="Carrington M."/>
            <person name="Crabtree J."/>
            <person name="Darban H."/>
            <person name="da Silveira J.F."/>
            <person name="de Jong P."/>
            <person name="Edwards K."/>
            <person name="Englund P.T."/>
            <person name="Fazelina G."/>
            <person name="Feldblyum T."/>
            <person name="Ferella M."/>
            <person name="Frasch A.C."/>
            <person name="Gull K."/>
            <person name="Horn D."/>
            <person name="Hou L."/>
            <person name="Huang Y."/>
            <person name="Kindlund E."/>
            <person name="Klingbeil M."/>
            <person name="Kluge S."/>
            <person name="Koo H."/>
            <person name="Lacerda D."/>
            <person name="Levin M.J."/>
            <person name="Lorenzi H."/>
            <person name="Louie T."/>
            <person name="Machado C.R."/>
            <person name="McCulloch R."/>
            <person name="McKenna A."/>
            <person name="Mizuno Y."/>
            <person name="Mottram J.C."/>
            <person name="Nelson S."/>
            <person name="Ochaya S."/>
            <person name="Osoegawa K."/>
            <person name="Pai G."/>
            <person name="Parsons M."/>
            <person name="Pentony M."/>
            <person name="Pettersson U."/>
            <person name="Pop M."/>
            <person name="Ramirez J.L."/>
            <person name="Rinta J."/>
            <person name="Robertson L."/>
            <person name="Salzberg S.L."/>
            <person name="Sanchez D.O."/>
            <person name="Seyler A."/>
            <person name="Sharma R."/>
            <person name="Shetty J."/>
            <person name="Simpson A.J."/>
            <person name="Sisk E."/>
            <person name="Tammi M.T."/>
            <person name="Tarleton R."/>
            <person name="Teixeira S."/>
            <person name="Van Aken S."/>
            <person name="Vogt C."/>
            <person name="Ward P.N."/>
            <person name="Wickstead B."/>
            <person name="Wortman J."/>
            <person name="White O."/>
            <person name="Fraser C.M."/>
            <person name="Stuart K.D."/>
            <person name="Andersson B."/>
        </authorList>
    </citation>
    <scope>NUCLEOTIDE SEQUENCE [LARGE SCALE GENOMIC DNA]</scope>
    <source>
        <strain evidence="3 4">CL Brener</strain>
    </source>
</reference>
<keyword evidence="3" id="KW-0723">Serine/threonine-protein kinase</keyword>
<dbReference type="STRING" id="353153.Q4CSL7"/>
<dbReference type="InterPro" id="IPR004843">
    <property type="entry name" value="Calcineurin-like_PHP"/>
</dbReference>
<dbReference type="GO" id="GO:0016791">
    <property type="term" value="F:phosphatase activity"/>
    <property type="evidence" value="ECO:0007669"/>
    <property type="project" value="TreeGrafter"/>
</dbReference>
<keyword evidence="4" id="KW-1185">Reference proteome</keyword>
<dbReference type="Gene3D" id="3.60.21.10">
    <property type="match status" value="1"/>
</dbReference>
<gene>
    <name evidence="3" type="ORF">Tc00.1047053506489.50</name>
</gene>
<dbReference type="PANTHER" id="PTHR42850">
    <property type="entry name" value="METALLOPHOSPHOESTERASE"/>
    <property type="match status" value="1"/>
</dbReference>
<evidence type="ECO:0000313" key="3">
    <source>
        <dbReference type="EMBL" id="EAN83272.1"/>
    </source>
</evidence>
<dbReference type="GO" id="GO:0005737">
    <property type="term" value="C:cytoplasm"/>
    <property type="evidence" value="ECO:0007669"/>
    <property type="project" value="TreeGrafter"/>
</dbReference>
<sequence>MVVVVLAVAVVMDLQCYYFSVIFLFVTLNSLVPFFIALGRLCVYVCAVSITMGRKYAQLETFHNVNGRVVIVGDIHGCLAQLEDILSVTDFVRGRDQLITAGDMVNKGPDSFGVVRLLKSLGARGVIGNHDAKLLKLRKKIRKHGTLHGKNSQSSLAPLAMSLPQDVEEYLLQLPHILHIPAHNILVVHAGLHVQHPLERQLVKEVTTMRNLILQDDGLYRASEDTTDGVPWASLWQGPETVVFGHDARRGLQRYPHAIGLDTRCVYGGELTALVCPGEHLVSVPGWTSNRSKV</sequence>
<evidence type="ECO:0000256" key="1">
    <source>
        <dbReference type="SAM" id="Phobius"/>
    </source>
</evidence>
<dbReference type="EMBL" id="AAHK01002109">
    <property type="protein sequence ID" value="EAN83272.1"/>
    <property type="molecule type" value="Genomic_DNA"/>
</dbReference>
<dbReference type="InterPro" id="IPR029052">
    <property type="entry name" value="Metallo-depent_PP-like"/>
</dbReference>
<dbReference type="GeneID" id="3534761"/>
<proteinExistence type="predicted"/>
<dbReference type="InterPro" id="IPR050126">
    <property type="entry name" value="Ap4A_hydrolase"/>
</dbReference>
<comment type="caution">
    <text evidence="3">The sequence shown here is derived from an EMBL/GenBank/DDBJ whole genome shotgun (WGS) entry which is preliminary data.</text>
</comment>
<keyword evidence="3" id="KW-0418">Kinase</keyword>
<keyword evidence="1" id="KW-0812">Transmembrane</keyword>
<dbReference type="eggNOG" id="ENOG502S28V">
    <property type="taxonomic scope" value="Eukaryota"/>
</dbReference>
<feature type="transmembrane region" description="Helical" evidence="1">
    <location>
        <begin position="32"/>
        <end position="52"/>
    </location>
</feature>
<keyword evidence="3" id="KW-0808">Transferase</keyword>
<organism evidence="3 4">
    <name type="scientific">Trypanosoma cruzi (strain CL Brener)</name>
    <dbReference type="NCBI Taxonomy" id="353153"/>
    <lineage>
        <taxon>Eukaryota</taxon>
        <taxon>Discoba</taxon>
        <taxon>Euglenozoa</taxon>
        <taxon>Kinetoplastea</taxon>
        <taxon>Metakinetoplastina</taxon>
        <taxon>Trypanosomatida</taxon>
        <taxon>Trypanosomatidae</taxon>
        <taxon>Trypanosoma</taxon>
        <taxon>Schizotrypanum</taxon>
    </lineage>
</organism>
<dbReference type="Proteomes" id="UP000002296">
    <property type="component" value="Unassembled WGS sequence"/>
</dbReference>
<keyword evidence="1" id="KW-0472">Membrane</keyword>
<dbReference type="InParanoid" id="Q4CSL7"/>
<dbReference type="AlphaFoldDB" id="Q4CSL7"/>
<dbReference type="GO" id="GO:0006798">
    <property type="term" value="P:polyphosphate catabolic process"/>
    <property type="evidence" value="ECO:0007669"/>
    <property type="project" value="TreeGrafter"/>
</dbReference>
<evidence type="ECO:0000313" key="4">
    <source>
        <dbReference type="Proteomes" id="UP000002296"/>
    </source>
</evidence>
<dbReference type="GO" id="GO:0004674">
    <property type="term" value="F:protein serine/threonine kinase activity"/>
    <property type="evidence" value="ECO:0007669"/>
    <property type="project" value="UniProtKB-KW"/>
</dbReference>
<dbReference type="SMR" id="Q4CSL7"/>
<dbReference type="Pfam" id="PF00149">
    <property type="entry name" value="Metallophos"/>
    <property type="match status" value="1"/>
</dbReference>
<dbReference type="GO" id="GO:0000298">
    <property type="term" value="F:endopolyphosphatase activity"/>
    <property type="evidence" value="ECO:0007669"/>
    <property type="project" value="TreeGrafter"/>
</dbReference>
<dbReference type="RefSeq" id="XP_805123.1">
    <property type="nucleotide sequence ID" value="XM_800030.1"/>
</dbReference>
<protein>
    <submittedName>
        <fullName evidence="3">Serine/threonine protein kinase, putative</fullName>
    </submittedName>
</protein>
<feature type="domain" description="Calcineurin-like phosphoesterase" evidence="2">
    <location>
        <begin position="68"/>
        <end position="248"/>
    </location>
</feature>